<dbReference type="GO" id="GO:0051301">
    <property type="term" value="P:cell division"/>
    <property type="evidence" value="ECO:0007669"/>
    <property type="project" value="UniProtKB-KW"/>
</dbReference>
<keyword evidence="5" id="KW-0539">Nucleus</keyword>
<dbReference type="GO" id="GO:0072686">
    <property type="term" value="C:mitotic spindle"/>
    <property type="evidence" value="ECO:0007669"/>
    <property type="project" value="TreeGrafter"/>
</dbReference>
<keyword evidence="3" id="KW-0132">Cell division</keyword>
<proteinExistence type="inferred from homology"/>
<evidence type="ECO:0000256" key="6">
    <source>
        <dbReference type="ARBA" id="ARBA00023306"/>
    </source>
</evidence>
<evidence type="ECO:0000256" key="8">
    <source>
        <dbReference type="SAM" id="MobiDB-lite"/>
    </source>
</evidence>
<dbReference type="SUPFAM" id="SSF75704">
    <property type="entry name" value="Mitotic arrest deficient-like 1, Mad1"/>
    <property type="match status" value="1"/>
</dbReference>
<evidence type="ECO:0000256" key="3">
    <source>
        <dbReference type="ARBA" id="ARBA00022618"/>
    </source>
</evidence>
<dbReference type="AlphaFoldDB" id="A0AAE1H1Z2"/>
<dbReference type="Pfam" id="PF05557">
    <property type="entry name" value="MAD"/>
    <property type="match status" value="1"/>
</dbReference>
<reference evidence="9" key="1">
    <citation type="submission" date="2021-07" db="EMBL/GenBank/DDBJ databases">
        <authorList>
            <person name="Catto M.A."/>
            <person name="Jacobson A."/>
            <person name="Kennedy G."/>
            <person name="Labadie P."/>
            <person name="Hunt B.G."/>
            <person name="Srinivasan R."/>
        </authorList>
    </citation>
    <scope>NUCLEOTIDE SEQUENCE</scope>
    <source>
        <strain evidence="9">PL_HMW_Pooled</strain>
        <tissue evidence="9">Head</tissue>
    </source>
</reference>
<dbReference type="EMBL" id="JAHWGI010000290">
    <property type="protein sequence ID" value="KAK3912120.1"/>
    <property type="molecule type" value="Genomic_DNA"/>
</dbReference>
<evidence type="ECO:0000313" key="9">
    <source>
        <dbReference type="EMBL" id="KAK3912120.1"/>
    </source>
</evidence>
<name>A0AAE1H1Z2_9NEOP</name>
<dbReference type="InterPro" id="IPR008672">
    <property type="entry name" value="Mad1"/>
</dbReference>
<feature type="coiled-coil region" evidence="7">
    <location>
        <begin position="90"/>
        <end position="223"/>
    </location>
</feature>
<dbReference type="Gene3D" id="6.10.250.90">
    <property type="match status" value="1"/>
</dbReference>
<evidence type="ECO:0000256" key="5">
    <source>
        <dbReference type="ARBA" id="ARBA00023242"/>
    </source>
</evidence>
<accession>A0AAE1H1Z2</accession>
<evidence type="ECO:0000256" key="4">
    <source>
        <dbReference type="ARBA" id="ARBA00022776"/>
    </source>
</evidence>
<evidence type="ECO:0000313" key="10">
    <source>
        <dbReference type="Proteomes" id="UP001219518"/>
    </source>
</evidence>
<dbReference type="GO" id="GO:0000776">
    <property type="term" value="C:kinetochore"/>
    <property type="evidence" value="ECO:0007669"/>
    <property type="project" value="TreeGrafter"/>
</dbReference>
<organism evidence="9 10">
    <name type="scientific">Frankliniella fusca</name>
    <dbReference type="NCBI Taxonomy" id="407009"/>
    <lineage>
        <taxon>Eukaryota</taxon>
        <taxon>Metazoa</taxon>
        <taxon>Ecdysozoa</taxon>
        <taxon>Arthropoda</taxon>
        <taxon>Hexapoda</taxon>
        <taxon>Insecta</taxon>
        <taxon>Pterygota</taxon>
        <taxon>Neoptera</taxon>
        <taxon>Paraneoptera</taxon>
        <taxon>Thysanoptera</taxon>
        <taxon>Terebrantia</taxon>
        <taxon>Thripoidea</taxon>
        <taxon>Thripidae</taxon>
        <taxon>Frankliniella</taxon>
    </lineage>
</organism>
<dbReference type="PANTHER" id="PTHR23168:SF0">
    <property type="entry name" value="MITOTIC SPINDLE ASSEMBLY CHECKPOINT PROTEIN MAD1"/>
    <property type="match status" value="1"/>
</dbReference>
<feature type="coiled-coil region" evidence="7">
    <location>
        <begin position="559"/>
        <end position="627"/>
    </location>
</feature>
<keyword evidence="10" id="KW-1185">Reference proteome</keyword>
<dbReference type="GO" id="GO:0007094">
    <property type="term" value="P:mitotic spindle assembly checkpoint signaling"/>
    <property type="evidence" value="ECO:0007669"/>
    <property type="project" value="InterPro"/>
</dbReference>
<feature type="region of interest" description="Disordered" evidence="8">
    <location>
        <begin position="53"/>
        <end position="73"/>
    </location>
</feature>
<reference evidence="9" key="2">
    <citation type="journal article" date="2023" name="BMC Genomics">
        <title>Pest status, molecular evolution, and epigenetic factors derived from the genome assembly of Frankliniella fusca, a thysanopteran phytovirus vector.</title>
        <authorList>
            <person name="Catto M.A."/>
            <person name="Labadie P.E."/>
            <person name="Jacobson A.L."/>
            <person name="Kennedy G.G."/>
            <person name="Srinivasan R."/>
            <person name="Hunt B.G."/>
        </authorList>
    </citation>
    <scope>NUCLEOTIDE SEQUENCE</scope>
    <source>
        <strain evidence="9">PL_HMW_Pooled</strain>
    </source>
</reference>
<keyword evidence="6" id="KW-0131">Cell cycle</keyword>
<dbReference type="Gene3D" id="3.30.457.60">
    <property type="match status" value="1"/>
</dbReference>
<comment type="subcellular location">
    <subcellularLocation>
        <location evidence="1">Nucleus</location>
    </subcellularLocation>
</comment>
<keyword evidence="7" id="KW-0175">Coiled coil</keyword>
<dbReference type="Gene3D" id="1.20.5.170">
    <property type="match status" value="1"/>
</dbReference>
<evidence type="ECO:0000256" key="1">
    <source>
        <dbReference type="ARBA" id="ARBA00004123"/>
    </source>
</evidence>
<dbReference type="GO" id="GO:0005635">
    <property type="term" value="C:nuclear envelope"/>
    <property type="evidence" value="ECO:0007669"/>
    <property type="project" value="TreeGrafter"/>
</dbReference>
<protein>
    <submittedName>
        <fullName evidence="9">Mitotic spindle assembly checkpoint protein MAD1</fullName>
    </submittedName>
</protein>
<feature type="coiled-coil region" evidence="7">
    <location>
        <begin position="429"/>
        <end position="530"/>
    </location>
</feature>
<evidence type="ECO:0000256" key="2">
    <source>
        <dbReference type="ARBA" id="ARBA00008029"/>
    </source>
</evidence>
<comment type="caution">
    <text evidence="9">The sequence shown here is derived from an EMBL/GenBank/DDBJ whole genome shotgun (WGS) entry which is preliminary data.</text>
</comment>
<comment type="similarity">
    <text evidence="2">Belongs to the MAD1 family.</text>
</comment>
<gene>
    <name evidence="9" type="ORF">KUF71_021690</name>
</gene>
<keyword evidence="4" id="KW-0498">Mitosis</keyword>
<dbReference type="Proteomes" id="UP001219518">
    <property type="component" value="Unassembled WGS sequence"/>
</dbReference>
<evidence type="ECO:0000256" key="7">
    <source>
        <dbReference type="SAM" id="Coils"/>
    </source>
</evidence>
<feature type="coiled-coil region" evidence="7">
    <location>
        <begin position="247"/>
        <end position="356"/>
    </location>
</feature>
<sequence>MSFDGEPTCVATILNSFKRKASPNRLVVDELNRPSSAVATKLNFDRVDIDQSEEEGNSCVKKKKLSPHESSSLTNNSLLDTTIIESPWEQRQLKRQLIDARSKISALETRVSQLHALRRELEVVFEAEKNSLLQQHARDETRIQALENRVAQLRRRESDSRDSNVNKVRDLEDQTSHLEQKIIMLQREKSHLSDEILELKRAVRDAENKNIDYDAEIKQLKSVISLNQHEKQRSSLSNDSSLLASQNERLSFELKEAQRVIKDLQCQLEDSNEAIANVKAQHHKLIKIPVMEKEIENLRSNVLKLRDAVHNKLLLEEEVADLRQKCASSDERIQRLVQLEAQKQLLESKLEDWKTLGCPSLMRKHLQELQQSELLLSSEVADLQTKLKSSSSLLCKAQSEVSRLTLELSRLKTTQEQQTNLMRRWQKKLALVSGERNSYREQLDAYEKELTVAVSNQQQQTLKPRIEALEKSLEGYRELAENLEADLVSALGQGGSNGLLERLRQISAERDALIEERSSLQKRVDELQAQFEGQVLKRDLNPTTTRVLHFRMNPVANAEEEREKEITLLKTEVAKLRERVKILQEGEKDDITCKVDKRLVTSNSQEVQDLREQIKSADLMMQRLKEAFKKTSSEFRECVYALLGYKVDRLQNKGGLFRLSSIYAESPSDYLLFKLEEDSTFNLLETPFSESVGDLIDTHLRQQGSLPMFHAAVTMDLFNRQSMMIPSASADDDDDPVVVLD</sequence>
<dbReference type="GO" id="GO:0051315">
    <property type="term" value="P:attachment of mitotic spindle microtubules to kinetochore"/>
    <property type="evidence" value="ECO:0007669"/>
    <property type="project" value="TreeGrafter"/>
</dbReference>
<dbReference type="PANTHER" id="PTHR23168">
    <property type="entry name" value="MITOTIC SPINDLE ASSEMBLY CHECKPOINT PROTEIN MAD1 MITOTIC ARREST DEFICIENT-LIKE PROTEIN 1"/>
    <property type="match status" value="1"/>
</dbReference>